<comment type="caution">
    <text evidence="8">The sequence shown here is derived from an EMBL/GenBank/DDBJ whole genome shotgun (WGS) entry which is preliminary data.</text>
</comment>
<dbReference type="Pfam" id="PF12729">
    <property type="entry name" value="4HB_MCP_1"/>
    <property type="match status" value="1"/>
</dbReference>
<evidence type="ECO:0000313" key="8">
    <source>
        <dbReference type="EMBL" id="PPU72810.1"/>
    </source>
</evidence>
<proteinExistence type="inferred from homology"/>
<dbReference type="InterPro" id="IPR004090">
    <property type="entry name" value="Chemotax_Me-accpt_rcpt"/>
</dbReference>
<feature type="domain" description="HAMP" evidence="7">
    <location>
        <begin position="214"/>
        <end position="266"/>
    </location>
</feature>
<dbReference type="CDD" id="cd19411">
    <property type="entry name" value="MCP2201-like_sensor"/>
    <property type="match status" value="1"/>
</dbReference>
<dbReference type="Pfam" id="PF18947">
    <property type="entry name" value="HAMP_2"/>
    <property type="match status" value="1"/>
</dbReference>
<evidence type="ECO:0000259" key="6">
    <source>
        <dbReference type="PROSITE" id="PS50111"/>
    </source>
</evidence>
<keyword evidence="5" id="KW-0812">Transmembrane</keyword>
<accession>A0A2S7DG85</accession>
<dbReference type="PROSITE" id="PS50885">
    <property type="entry name" value="HAMP"/>
    <property type="match status" value="2"/>
</dbReference>
<gene>
    <name evidence="8" type="ORF">XmelCFBP4644_08745</name>
</gene>
<dbReference type="EMBL" id="MDEH01000004">
    <property type="protein sequence ID" value="PPU72810.1"/>
    <property type="molecule type" value="Genomic_DNA"/>
</dbReference>
<dbReference type="Proteomes" id="UP000239865">
    <property type="component" value="Unassembled WGS sequence"/>
</dbReference>
<dbReference type="SUPFAM" id="SSF58104">
    <property type="entry name" value="Methyl-accepting chemotaxis protein (MCP) signaling domain"/>
    <property type="match status" value="1"/>
</dbReference>
<evidence type="ECO:0000259" key="7">
    <source>
        <dbReference type="PROSITE" id="PS50885"/>
    </source>
</evidence>
<dbReference type="RefSeq" id="WP_104586865.1">
    <property type="nucleotide sequence ID" value="NZ_JAJGQH010000001.1"/>
</dbReference>
<dbReference type="PANTHER" id="PTHR43531">
    <property type="entry name" value="PROTEIN ICFG"/>
    <property type="match status" value="1"/>
</dbReference>
<evidence type="ECO:0000256" key="3">
    <source>
        <dbReference type="ARBA" id="ARBA00029447"/>
    </source>
</evidence>
<dbReference type="GO" id="GO:0004888">
    <property type="term" value="F:transmembrane signaling receptor activity"/>
    <property type="evidence" value="ECO:0007669"/>
    <property type="project" value="InterPro"/>
</dbReference>
<keyword evidence="1" id="KW-0488">Methylation</keyword>
<dbReference type="FunFam" id="1.20.120.1530:FF:000005">
    <property type="entry name" value="Methyl-accepting chemotaxis protein"/>
    <property type="match status" value="1"/>
</dbReference>
<comment type="similarity">
    <text evidence="3">Belongs to the methyl-accepting chemotaxis (MCP) protein family.</text>
</comment>
<keyword evidence="5" id="KW-1133">Transmembrane helix</keyword>
<dbReference type="Gene3D" id="1.10.287.950">
    <property type="entry name" value="Methyl-accepting chemotaxis protein"/>
    <property type="match status" value="1"/>
</dbReference>
<dbReference type="SUPFAM" id="SSF158472">
    <property type="entry name" value="HAMP domain-like"/>
    <property type="match status" value="1"/>
</dbReference>
<feature type="domain" description="HAMP" evidence="7">
    <location>
        <begin position="401"/>
        <end position="447"/>
    </location>
</feature>
<keyword evidence="5" id="KW-0472">Membrane</keyword>
<feature type="transmembrane region" description="Helical" evidence="5">
    <location>
        <begin position="192"/>
        <end position="212"/>
    </location>
</feature>
<dbReference type="InterPro" id="IPR041395">
    <property type="entry name" value="McpB_HAMP_3rd"/>
</dbReference>
<dbReference type="GO" id="GO:0007165">
    <property type="term" value="P:signal transduction"/>
    <property type="evidence" value="ECO:0007669"/>
    <property type="project" value="UniProtKB-KW"/>
</dbReference>
<dbReference type="Pfam" id="PF00015">
    <property type="entry name" value="MCPsignal"/>
    <property type="match status" value="1"/>
</dbReference>
<organism evidence="8 9">
    <name type="scientific">Xanthomonas melonis</name>
    <dbReference type="NCBI Taxonomy" id="56456"/>
    <lineage>
        <taxon>Bacteria</taxon>
        <taxon>Pseudomonadati</taxon>
        <taxon>Pseudomonadota</taxon>
        <taxon>Gammaproteobacteria</taxon>
        <taxon>Lysobacterales</taxon>
        <taxon>Lysobacteraceae</taxon>
        <taxon>Xanthomonas</taxon>
    </lineage>
</organism>
<dbReference type="InterPro" id="IPR004089">
    <property type="entry name" value="MCPsignal_dom"/>
</dbReference>
<dbReference type="PANTHER" id="PTHR43531:SF14">
    <property type="entry name" value="METHYL-ACCEPTING CHEMOTAXIS PROTEIN I-RELATED"/>
    <property type="match status" value="1"/>
</dbReference>
<dbReference type="Pfam" id="PF18575">
    <property type="entry name" value="HAMP_N3"/>
    <property type="match status" value="1"/>
</dbReference>
<dbReference type="Pfam" id="PF00672">
    <property type="entry name" value="HAMP"/>
    <property type="match status" value="1"/>
</dbReference>
<dbReference type="InterPro" id="IPR024478">
    <property type="entry name" value="HlyB_4HB_MCP"/>
</dbReference>
<dbReference type="GO" id="GO:0006935">
    <property type="term" value="P:chemotaxis"/>
    <property type="evidence" value="ECO:0007669"/>
    <property type="project" value="UniProtKB-KW"/>
</dbReference>
<dbReference type="AlphaFoldDB" id="A0A2S7DG85"/>
<dbReference type="PROSITE" id="PS50111">
    <property type="entry name" value="CHEMOTAXIS_TRANSDUC_2"/>
    <property type="match status" value="1"/>
</dbReference>
<dbReference type="SMART" id="SM00283">
    <property type="entry name" value="MA"/>
    <property type="match status" value="1"/>
</dbReference>
<feature type="domain" description="Methyl-accepting transducer" evidence="6">
    <location>
        <begin position="452"/>
        <end position="681"/>
    </location>
</feature>
<feature type="transmembrane region" description="Helical" evidence="5">
    <location>
        <begin position="14"/>
        <end position="36"/>
    </location>
</feature>
<dbReference type="FunFam" id="1.20.120.1530:FF:000004">
    <property type="entry name" value="Methyl-accepting chemotaxis protein"/>
    <property type="match status" value="1"/>
</dbReference>
<evidence type="ECO:0000256" key="1">
    <source>
        <dbReference type="ARBA" id="ARBA00022481"/>
    </source>
</evidence>
<dbReference type="FunFam" id="1.10.287.950:FF:000002">
    <property type="entry name" value="Methyl-accepting chemotaxis protein"/>
    <property type="match status" value="1"/>
</dbReference>
<dbReference type="InterPro" id="IPR003660">
    <property type="entry name" value="HAMP_dom"/>
</dbReference>
<name>A0A2S7DG85_9XANT</name>
<dbReference type="Gene3D" id="1.20.120.1530">
    <property type="match status" value="2"/>
</dbReference>
<dbReference type="InterPro" id="IPR047347">
    <property type="entry name" value="YvaQ-like_sensor"/>
</dbReference>
<evidence type="ECO:0000256" key="4">
    <source>
        <dbReference type="PROSITE-ProRule" id="PRU00284"/>
    </source>
</evidence>
<evidence type="ECO:0000256" key="2">
    <source>
        <dbReference type="ARBA" id="ARBA00023224"/>
    </source>
</evidence>
<dbReference type="OrthoDB" id="8744489at2"/>
<dbReference type="InterPro" id="IPR051310">
    <property type="entry name" value="MCP_chemotaxis"/>
</dbReference>
<dbReference type="SMART" id="SM00304">
    <property type="entry name" value="HAMP"/>
    <property type="match status" value="2"/>
</dbReference>
<dbReference type="GO" id="GO:0005886">
    <property type="term" value="C:plasma membrane"/>
    <property type="evidence" value="ECO:0007669"/>
    <property type="project" value="TreeGrafter"/>
</dbReference>
<keyword evidence="2 4" id="KW-0807">Transducer</keyword>
<reference evidence="8 9" key="1">
    <citation type="submission" date="2016-08" db="EMBL/GenBank/DDBJ databases">
        <authorList>
            <person name="Seilhamer J.J."/>
        </authorList>
    </citation>
    <scope>NUCLEOTIDE SEQUENCE [LARGE SCALE GENOMIC DNA]</scope>
    <source>
        <strain evidence="8 9">CFBP4644</strain>
    </source>
</reference>
<evidence type="ECO:0000313" key="9">
    <source>
        <dbReference type="Proteomes" id="UP000239865"/>
    </source>
</evidence>
<dbReference type="PRINTS" id="PR00260">
    <property type="entry name" value="CHEMTRNSDUCR"/>
</dbReference>
<evidence type="ECO:0000256" key="5">
    <source>
        <dbReference type="SAM" id="Phobius"/>
    </source>
</evidence>
<dbReference type="CDD" id="cd11386">
    <property type="entry name" value="MCP_signal"/>
    <property type="match status" value="1"/>
</dbReference>
<protein>
    <submittedName>
        <fullName evidence="8">Methyl-accepting chemotaxis protein</fullName>
    </submittedName>
</protein>
<dbReference type="CDD" id="cd06225">
    <property type="entry name" value="HAMP"/>
    <property type="match status" value="1"/>
</dbReference>
<sequence>MNAFLQRLNVGRRLGMAFGLLILLSGLLVAAGLIAMSTARFELDTIVNSNMERIQLSSEMLDANTNVAIGLRDIVMVSGEDANRKALAMVQANRQRYKQAHDALAAMPSSAVEKEALDLVQKKREVSVKYNNQILAYGERDQNAQAQALLQGAAAVAMDAQQAAIRANATLERRLSKSAYTAALASMHRGKIILTTGGIAALLISALLAWLITRSLTAPLGQATRTAESIAAGNLNNDVHSVATDETGRLLQAMDKMQLQLRNLILAQTDMARHHDAGQISYRIDASVFPGDYGRMANDTNLLVASHLAVQTDLARIMGRYAIGDLSDDMSQLPGEKAVFTDTMVQVKANLSAMNHEIKHLAQAAADGDFSARGDIERFQHDFRAMVASLNTLMATADGNLQSLSGLLQAIAAGDLTARMSGDFRGVFAQMRDDANATATQLAQIVAGIKQSAVSIKGAASEIAAGNQDLSQRTEQQAANLEETAASMEELTSTVKQNAEGARQANQLAIGAASVAAQGGEVVNQVVNTMAGIEASSKKIADIISVIDGIAFQTNILALNAAVEAARAGEQGRGFAVVASEVRTLAQRSSGAAKEIKGLIDDSVHRVGEGSALVHRAGKTMDDVVASVQRVTDIMGEISAASQEQSAGIEQVNQTITQMDETTQQNAALVEEATAAARALEEQAIGLTEAVAVFKIAESPTTALPAAAGATHLPSAVKQRPAPVQRKIGPKPRALLAAAHEGSWQEF</sequence>